<protein>
    <submittedName>
        <fullName evidence="1">Uncharacterized protein</fullName>
    </submittedName>
</protein>
<gene>
    <name evidence="1" type="ORF">D7Y13_21375</name>
</gene>
<evidence type="ECO:0000313" key="1">
    <source>
        <dbReference type="EMBL" id="RKI05931.1"/>
    </source>
</evidence>
<comment type="caution">
    <text evidence="1">The sequence shown here is derived from an EMBL/GenBank/DDBJ whole genome shotgun (WGS) entry which is preliminary data.</text>
</comment>
<accession>A0ABX9QEP0</accession>
<keyword evidence="2" id="KW-1185">Reference proteome</keyword>
<organism evidence="1 2">
    <name type="scientific">Corallococcus praedator</name>
    <dbReference type="NCBI Taxonomy" id="2316724"/>
    <lineage>
        <taxon>Bacteria</taxon>
        <taxon>Pseudomonadati</taxon>
        <taxon>Myxococcota</taxon>
        <taxon>Myxococcia</taxon>
        <taxon>Myxococcales</taxon>
        <taxon>Cystobacterineae</taxon>
        <taxon>Myxococcaceae</taxon>
        <taxon>Corallococcus</taxon>
    </lineage>
</organism>
<reference evidence="1 2" key="1">
    <citation type="submission" date="2018-09" db="EMBL/GenBank/DDBJ databases">
        <authorList>
            <person name="Livingstone P.G."/>
            <person name="Whitworth D.E."/>
        </authorList>
    </citation>
    <scope>NUCLEOTIDE SEQUENCE [LARGE SCALE GENOMIC DNA]</scope>
    <source>
        <strain evidence="1 2">CA031B</strain>
    </source>
</reference>
<evidence type="ECO:0000313" key="2">
    <source>
        <dbReference type="Proteomes" id="UP000278907"/>
    </source>
</evidence>
<proteinExistence type="predicted"/>
<dbReference type="InterPro" id="IPR046256">
    <property type="entry name" value="DUF6289"/>
</dbReference>
<dbReference type="Pfam" id="PF19806">
    <property type="entry name" value="DUF6289"/>
    <property type="match status" value="1"/>
</dbReference>
<name>A0ABX9QEP0_9BACT</name>
<dbReference type="EMBL" id="RAWI01000166">
    <property type="protein sequence ID" value="RKI05931.1"/>
    <property type="molecule type" value="Genomic_DNA"/>
</dbReference>
<sequence length="84" mass="8860">MLLAACGGAESSPGQEPAVDQVEQAIAPPSCGVDPSLSVTYYSNSSKTVEVGWRDCKCDGTEINAGQKTPYWRTFSLGPNCPHP</sequence>
<dbReference type="Proteomes" id="UP000278907">
    <property type="component" value="Unassembled WGS sequence"/>
</dbReference>